<reference evidence="1" key="1">
    <citation type="submission" date="2018-03" db="EMBL/GenBank/DDBJ databases">
        <authorList>
            <person name="Guldener U."/>
        </authorList>
    </citation>
    <scope>NUCLEOTIDE SEQUENCE</scope>
</reference>
<name>A0AAE8MJD3_9HYPO</name>
<protein>
    <submittedName>
        <fullName evidence="1">Uncharacterized protein</fullName>
    </submittedName>
</protein>
<evidence type="ECO:0000313" key="1">
    <source>
        <dbReference type="EMBL" id="SPJ86731.1"/>
    </source>
</evidence>
<accession>A0AAE8MJD3</accession>
<proteinExistence type="predicted"/>
<dbReference type="EMBL" id="ONZP01000510">
    <property type="protein sequence ID" value="SPJ86731.1"/>
    <property type="molecule type" value="Genomic_DNA"/>
</dbReference>
<dbReference type="Proteomes" id="UP001187734">
    <property type="component" value="Unassembled WGS sequence"/>
</dbReference>
<sequence>MASLSSRRSKLSFGVEVMTSMNRSDEISTYQELSEHNVTSTSLLSQTSNRPRPLICRSFMS</sequence>
<dbReference type="AlphaFoldDB" id="A0AAE8MJD3"/>
<organism evidence="1 2">
    <name type="scientific">Fusarium torulosum</name>
    <dbReference type="NCBI Taxonomy" id="33205"/>
    <lineage>
        <taxon>Eukaryota</taxon>
        <taxon>Fungi</taxon>
        <taxon>Dikarya</taxon>
        <taxon>Ascomycota</taxon>
        <taxon>Pezizomycotina</taxon>
        <taxon>Sordariomycetes</taxon>
        <taxon>Hypocreomycetidae</taxon>
        <taxon>Hypocreales</taxon>
        <taxon>Nectriaceae</taxon>
        <taxon>Fusarium</taxon>
    </lineage>
</organism>
<keyword evidence="2" id="KW-1185">Reference proteome</keyword>
<evidence type="ECO:0000313" key="2">
    <source>
        <dbReference type="Proteomes" id="UP001187734"/>
    </source>
</evidence>
<comment type="caution">
    <text evidence="1">The sequence shown here is derived from an EMBL/GenBank/DDBJ whole genome shotgun (WGS) entry which is preliminary data.</text>
</comment>
<gene>
    <name evidence="1" type="ORF">FTOL_11756</name>
</gene>